<proteinExistence type="predicted"/>
<accession>A0A6L2MTN9</accession>
<protein>
    <submittedName>
        <fullName evidence="1">Uncharacterized protein</fullName>
    </submittedName>
</protein>
<name>A0A6L2MTN9_TANCI</name>
<dbReference type="EMBL" id="BKCJ010007209">
    <property type="protein sequence ID" value="GEU76082.1"/>
    <property type="molecule type" value="Genomic_DNA"/>
</dbReference>
<evidence type="ECO:0000313" key="1">
    <source>
        <dbReference type="EMBL" id="GEU76082.1"/>
    </source>
</evidence>
<reference evidence="1" key="1">
    <citation type="journal article" date="2019" name="Sci. Rep.">
        <title>Draft genome of Tanacetum cinerariifolium, the natural source of mosquito coil.</title>
        <authorList>
            <person name="Yamashiro T."/>
            <person name="Shiraishi A."/>
            <person name="Satake H."/>
            <person name="Nakayama K."/>
        </authorList>
    </citation>
    <scope>NUCLEOTIDE SEQUENCE</scope>
</reference>
<sequence>MERGFFSSGGIGVKQKKVANTAVADANNKKEHVDYVEGKSGTQSDGNIGKGVTPKPIGTTALSTESVSINVTDSPTTDLNNTYLVLSGPTSYANLVSGESTRKSLNFCTLITPTGNEADMVVPLQFIRAVSERFANLAYGFFLGKRVAYSVVANYVRNTWSKCGLVKSFLNSNPLISKKWDPDVNLFKVDVGNVSVWVKLHGVAMPAFSEDGLSAIATKLDTPLMLDSYTSDMCMQSWGKSSYVRAMIMLLADVELKETIVVARVAHGPKTGPDRPKPNRTETDFSQNTRQIWSDLFLIRMVQALVVKKQTEASRQKVSNSNPFDALNSVKNNDELCTNGVISKSAGKGSLNVAYGSYSNTPIIDKINKLERQMHDGKLIFVDDDGNPLVSTGNVDRESKVEVVFDELENLRASTSFKSETHRGYGTNSL</sequence>
<dbReference type="AlphaFoldDB" id="A0A6L2MTN9"/>
<gene>
    <name evidence="1" type="ORF">Tci_048060</name>
</gene>
<comment type="caution">
    <text evidence="1">The sequence shown here is derived from an EMBL/GenBank/DDBJ whole genome shotgun (WGS) entry which is preliminary data.</text>
</comment>
<organism evidence="1">
    <name type="scientific">Tanacetum cinerariifolium</name>
    <name type="common">Dalmatian daisy</name>
    <name type="synonym">Chrysanthemum cinerariifolium</name>
    <dbReference type="NCBI Taxonomy" id="118510"/>
    <lineage>
        <taxon>Eukaryota</taxon>
        <taxon>Viridiplantae</taxon>
        <taxon>Streptophyta</taxon>
        <taxon>Embryophyta</taxon>
        <taxon>Tracheophyta</taxon>
        <taxon>Spermatophyta</taxon>
        <taxon>Magnoliopsida</taxon>
        <taxon>eudicotyledons</taxon>
        <taxon>Gunneridae</taxon>
        <taxon>Pentapetalae</taxon>
        <taxon>asterids</taxon>
        <taxon>campanulids</taxon>
        <taxon>Asterales</taxon>
        <taxon>Asteraceae</taxon>
        <taxon>Asteroideae</taxon>
        <taxon>Anthemideae</taxon>
        <taxon>Anthemidinae</taxon>
        <taxon>Tanacetum</taxon>
    </lineage>
</organism>